<evidence type="ECO:0000256" key="7">
    <source>
        <dbReference type="ARBA" id="ARBA00022729"/>
    </source>
</evidence>
<dbReference type="PANTHER" id="PTHR11705:SF143">
    <property type="entry name" value="SLL0236 PROTEIN"/>
    <property type="match status" value="1"/>
</dbReference>
<comment type="caution">
    <text evidence="14">Lacks conserved residue(s) required for the propagation of feature annotation.</text>
</comment>
<keyword evidence="13" id="KW-1015">Disulfide bond</keyword>
<feature type="non-terminal residue" evidence="16">
    <location>
        <position position="134"/>
    </location>
</feature>
<protein>
    <recommendedName>
        <fullName evidence="15">Peptidase M14 domain-containing protein</fullName>
    </recommendedName>
</protein>
<dbReference type="AlphaFoldDB" id="A0AAN9A826"/>
<proteinExistence type="inferred from homology"/>
<keyword evidence="17" id="KW-1185">Reference proteome</keyword>
<dbReference type="InterPro" id="IPR000834">
    <property type="entry name" value="Peptidase_M14"/>
</dbReference>
<keyword evidence="12" id="KW-0865">Zymogen</keyword>
<dbReference type="InterPro" id="IPR003146">
    <property type="entry name" value="M14A_act_pep"/>
</dbReference>
<dbReference type="SUPFAM" id="SSF53187">
    <property type="entry name" value="Zn-dependent exopeptidases"/>
    <property type="match status" value="1"/>
</dbReference>
<dbReference type="GO" id="GO:0008270">
    <property type="term" value="F:zinc ion binding"/>
    <property type="evidence" value="ECO:0007669"/>
    <property type="project" value="InterPro"/>
</dbReference>
<keyword evidence="9" id="KW-0862">Zinc</keyword>
<sequence>YQVLRVSPKNSRDIGIIENEVQNLALDVWKETRKSKGAAIDIMISGSDLSKFTDVLGTENIPFFVMISDVQGAMDNQKSLHAEYTTTRALNHTTYHTIEEIYGILNALEDDYPEMVKVFDAGVTHEGRPIRVMK</sequence>
<dbReference type="PROSITE" id="PS52035">
    <property type="entry name" value="PEPTIDASE_M14"/>
    <property type="match status" value="1"/>
</dbReference>
<evidence type="ECO:0000256" key="1">
    <source>
        <dbReference type="ARBA" id="ARBA00001947"/>
    </source>
</evidence>
<evidence type="ECO:0000256" key="4">
    <source>
        <dbReference type="ARBA" id="ARBA00022645"/>
    </source>
</evidence>
<dbReference type="Proteomes" id="UP001381693">
    <property type="component" value="Unassembled WGS sequence"/>
</dbReference>
<evidence type="ECO:0000256" key="2">
    <source>
        <dbReference type="ARBA" id="ARBA00003091"/>
    </source>
</evidence>
<evidence type="ECO:0000256" key="6">
    <source>
        <dbReference type="ARBA" id="ARBA00022723"/>
    </source>
</evidence>
<evidence type="ECO:0000313" key="17">
    <source>
        <dbReference type="Proteomes" id="UP001381693"/>
    </source>
</evidence>
<evidence type="ECO:0000256" key="14">
    <source>
        <dbReference type="PROSITE-ProRule" id="PRU01379"/>
    </source>
</evidence>
<keyword evidence="7" id="KW-0732">Signal</keyword>
<reference evidence="16 17" key="1">
    <citation type="submission" date="2023-11" db="EMBL/GenBank/DDBJ databases">
        <title>Halocaridina rubra genome assembly.</title>
        <authorList>
            <person name="Smith C."/>
        </authorList>
    </citation>
    <scope>NUCLEOTIDE SEQUENCE [LARGE SCALE GENOMIC DNA]</scope>
    <source>
        <strain evidence="16">EP-1</strain>
        <tissue evidence="16">Whole</tissue>
    </source>
</reference>
<feature type="non-terminal residue" evidence="16">
    <location>
        <position position="1"/>
    </location>
</feature>
<keyword evidence="6" id="KW-0479">Metal-binding</keyword>
<dbReference type="Pfam" id="PF02244">
    <property type="entry name" value="Propep_M14"/>
    <property type="match status" value="1"/>
</dbReference>
<keyword evidence="11" id="KW-0482">Metalloprotease</keyword>
<dbReference type="GO" id="GO:0004181">
    <property type="term" value="F:metallocarboxypeptidase activity"/>
    <property type="evidence" value="ECO:0007669"/>
    <property type="project" value="InterPro"/>
</dbReference>
<evidence type="ECO:0000313" key="16">
    <source>
        <dbReference type="EMBL" id="KAK7077634.1"/>
    </source>
</evidence>
<keyword evidence="5" id="KW-0645">Protease</keyword>
<dbReference type="Gene3D" id="3.40.630.10">
    <property type="entry name" value="Zn peptidases"/>
    <property type="match status" value="1"/>
</dbReference>
<dbReference type="PANTHER" id="PTHR11705">
    <property type="entry name" value="PROTEASE FAMILY M14 CARBOXYPEPTIDASE A,B"/>
    <property type="match status" value="1"/>
</dbReference>
<dbReference type="GO" id="GO:0005615">
    <property type="term" value="C:extracellular space"/>
    <property type="evidence" value="ECO:0007669"/>
    <property type="project" value="TreeGrafter"/>
</dbReference>
<evidence type="ECO:0000256" key="3">
    <source>
        <dbReference type="ARBA" id="ARBA00005988"/>
    </source>
</evidence>
<name>A0AAN9A826_HALRR</name>
<evidence type="ECO:0000256" key="13">
    <source>
        <dbReference type="ARBA" id="ARBA00023157"/>
    </source>
</evidence>
<evidence type="ECO:0000256" key="9">
    <source>
        <dbReference type="ARBA" id="ARBA00022833"/>
    </source>
</evidence>
<feature type="domain" description="Peptidase M14" evidence="15">
    <location>
        <begin position="94"/>
        <end position="134"/>
    </location>
</feature>
<evidence type="ECO:0000256" key="5">
    <source>
        <dbReference type="ARBA" id="ARBA00022670"/>
    </source>
</evidence>
<evidence type="ECO:0000259" key="15">
    <source>
        <dbReference type="PROSITE" id="PS52035"/>
    </source>
</evidence>
<dbReference type="Gene3D" id="3.30.70.340">
    <property type="entry name" value="Metallocarboxypeptidase-like"/>
    <property type="match status" value="1"/>
</dbReference>
<keyword evidence="4" id="KW-0121">Carboxypeptidase</keyword>
<evidence type="ECO:0000256" key="8">
    <source>
        <dbReference type="ARBA" id="ARBA00022801"/>
    </source>
</evidence>
<comment type="cofactor">
    <cofactor evidence="1">
        <name>Zn(2+)</name>
        <dbReference type="ChEBI" id="CHEBI:29105"/>
    </cofactor>
</comment>
<keyword evidence="10" id="KW-0843">Virulence</keyword>
<dbReference type="InterPro" id="IPR036990">
    <property type="entry name" value="M14A-like_propep"/>
</dbReference>
<dbReference type="GO" id="GO:0006508">
    <property type="term" value="P:proteolysis"/>
    <property type="evidence" value="ECO:0007669"/>
    <property type="project" value="UniProtKB-KW"/>
</dbReference>
<dbReference type="EMBL" id="JAXCGZ010008464">
    <property type="protein sequence ID" value="KAK7077634.1"/>
    <property type="molecule type" value="Genomic_DNA"/>
</dbReference>
<evidence type="ECO:0000256" key="12">
    <source>
        <dbReference type="ARBA" id="ARBA00023145"/>
    </source>
</evidence>
<evidence type="ECO:0000256" key="11">
    <source>
        <dbReference type="ARBA" id="ARBA00023049"/>
    </source>
</evidence>
<accession>A0AAN9A826</accession>
<dbReference type="SUPFAM" id="SSF54897">
    <property type="entry name" value="Protease propeptides/inhibitors"/>
    <property type="match status" value="1"/>
</dbReference>
<comment type="function">
    <text evidence="2">Extracellular metalloprotease that contributes to pathogenicity.</text>
</comment>
<evidence type="ECO:0000256" key="10">
    <source>
        <dbReference type="ARBA" id="ARBA00023026"/>
    </source>
</evidence>
<comment type="caution">
    <text evidence="16">The sequence shown here is derived from an EMBL/GenBank/DDBJ whole genome shotgun (WGS) entry which is preliminary data.</text>
</comment>
<keyword evidence="8" id="KW-0378">Hydrolase</keyword>
<gene>
    <name evidence="16" type="ORF">SK128_008312</name>
</gene>
<comment type="similarity">
    <text evidence="3 14">Belongs to the peptidase M14 family.</text>
</comment>
<organism evidence="16 17">
    <name type="scientific">Halocaridina rubra</name>
    <name type="common">Hawaiian red shrimp</name>
    <dbReference type="NCBI Taxonomy" id="373956"/>
    <lineage>
        <taxon>Eukaryota</taxon>
        <taxon>Metazoa</taxon>
        <taxon>Ecdysozoa</taxon>
        <taxon>Arthropoda</taxon>
        <taxon>Crustacea</taxon>
        <taxon>Multicrustacea</taxon>
        <taxon>Malacostraca</taxon>
        <taxon>Eumalacostraca</taxon>
        <taxon>Eucarida</taxon>
        <taxon>Decapoda</taxon>
        <taxon>Pleocyemata</taxon>
        <taxon>Caridea</taxon>
        <taxon>Atyoidea</taxon>
        <taxon>Atyidae</taxon>
        <taxon>Halocaridina</taxon>
    </lineage>
</organism>